<dbReference type="Gene3D" id="1.20.1720.10">
    <property type="entry name" value="Multidrug resistance protein D"/>
    <property type="match status" value="1"/>
</dbReference>
<feature type="transmembrane region" description="Helical" evidence="7">
    <location>
        <begin position="169"/>
        <end position="187"/>
    </location>
</feature>
<dbReference type="InterPro" id="IPR036259">
    <property type="entry name" value="MFS_trans_sf"/>
</dbReference>
<feature type="transmembrane region" description="Helical" evidence="7">
    <location>
        <begin position="141"/>
        <end position="163"/>
    </location>
</feature>
<protein>
    <submittedName>
        <fullName evidence="9">Major facilitator superfamily MFS_1</fullName>
    </submittedName>
</protein>
<dbReference type="PANTHER" id="PTHR42718">
    <property type="entry name" value="MAJOR FACILITATOR SUPERFAMILY MULTIDRUG TRANSPORTER MFSC"/>
    <property type="match status" value="1"/>
</dbReference>
<evidence type="ECO:0000259" key="8">
    <source>
        <dbReference type="PROSITE" id="PS50850"/>
    </source>
</evidence>
<dbReference type="eggNOG" id="COG0477">
    <property type="taxonomic scope" value="Bacteria"/>
</dbReference>
<dbReference type="PROSITE" id="PS50850">
    <property type="entry name" value="MFS"/>
    <property type="match status" value="1"/>
</dbReference>
<evidence type="ECO:0000256" key="4">
    <source>
        <dbReference type="ARBA" id="ARBA00022692"/>
    </source>
</evidence>
<proteinExistence type="predicted"/>
<reference evidence="9 10" key="1">
    <citation type="journal article" date="2009" name="Stand. Genomic Sci.">
        <title>Complete genome sequence of Beutenbergia cavernae type strain (HKI 0122).</title>
        <authorList>
            <person name="Land M."/>
            <person name="Pukall R."/>
            <person name="Abt B."/>
            <person name="Goker M."/>
            <person name="Rohde M."/>
            <person name="Glavina Del Rio T."/>
            <person name="Tice H."/>
            <person name="Copeland A."/>
            <person name="Cheng J.F."/>
            <person name="Lucas S."/>
            <person name="Chen F."/>
            <person name="Nolan M."/>
            <person name="Bruce D."/>
            <person name="Goodwin L."/>
            <person name="Pitluck S."/>
            <person name="Ivanova N."/>
            <person name="Mavromatis K."/>
            <person name="Ovchinnikova G."/>
            <person name="Pati A."/>
            <person name="Chen A."/>
            <person name="Palaniappan K."/>
            <person name="Hauser L."/>
            <person name="Chang Y.J."/>
            <person name="Jefferies C.C."/>
            <person name="Saunders E."/>
            <person name="Brettin T."/>
            <person name="Detter J.C."/>
            <person name="Han C."/>
            <person name="Chain P."/>
            <person name="Bristow J."/>
            <person name="Eisen J.A."/>
            <person name="Markowitz V."/>
            <person name="Hugenholtz P."/>
            <person name="Kyrpides N.C."/>
            <person name="Klenk H.P."/>
            <person name="Lapidus A."/>
        </authorList>
    </citation>
    <scope>NUCLEOTIDE SEQUENCE [LARGE SCALE GENOMIC DNA]</scope>
    <source>
        <strain evidence="10">ATCC BAA-8 / DSM 12333 / NBRC 16432</strain>
    </source>
</reference>
<evidence type="ECO:0000256" key="1">
    <source>
        <dbReference type="ARBA" id="ARBA00004651"/>
    </source>
</evidence>
<feature type="transmembrane region" description="Helical" evidence="7">
    <location>
        <begin position="230"/>
        <end position="253"/>
    </location>
</feature>
<keyword evidence="10" id="KW-1185">Reference proteome</keyword>
<dbReference type="InterPro" id="IPR011701">
    <property type="entry name" value="MFS"/>
</dbReference>
<dbReference type="Gene3D" id="1.20.1250.20">
    <property type="entry name" value="MFS general substrate transporter like domains"/>
    <property type="match status" value="1"/>
</dbReference>
<accession>C5BY56</accession>
<evidence type="ECO:0000256" key="5">
    <source>
        <dbReference type="ARBA" id="ARBA00022989"/>
    </source>
</evidence>
<feature type="domain" description="Major facilitator superfamily (MFS) profile" evidence="8">
    <location>
        <begin position="17"/>
        <end position="469"/>
    </location>
</feature>
<feature type="transmembrane region" description="Helical" evidence="7">
    <location>
        <begin position="274"/>
        <end position="295"/>
    </location>
</feature>
<dbReference type="Pfam" id="PF07690">
    <property type="entry name" value="MFS_1"/>
    <property type="match status" value="1"/>
</dbReference>
<feature type="transmembrane region" description="Helical" evidence="7">
    <location>
        <begin position="443"/>
        <end position="464"/>
    </location>
</feature>
<dbReference type="SUPFAM" id="SSF103473">
    <property type="entry name" value="MFS general substrate transporter"/>
    <property type="match status" value="1"/>
</dbReference>
<evidence type="ECO:0000256" key="7">
    <source>
        <dbReference type="SAM" id="Phobius"/>
    </source>
</evidence>
<keyword evidence="6 7" id="KW-0472">Membrane</keyword>
<evidence type="ECO:0000256" key="2">
    <source>
        <dbReference type="ARBA" id="ARBA00022448"/>
    </source>
</evidence>
<keyword evidence="5 7" id="KW-1133">Transmembrane helix</keyword>
<dbReference type="InterPro" id="IPR020846">
    <property type="entry name" value="MFS_dom"/>
</dbReference>
<dbReference type="HOGENOM" id="CLU_000960_28_0_11"/>
<dbReference type="RefSeq" id="WP_015883196.1">
    <property type="nucleotide sequence ID" value="NC_012669.1"/>
</dbReference>
<feature type="transmembrane region" description="Helical" evidence="7">
    <location>
        <begin position="402"/>
        <end position="423"/>
    </location>
</feature>
<keyword evidence="4 7" id="KW-0812">Transmembrane</keyword>
<evidence type="ECO:0000313" key="9">
    <source>
        <dbReference type="EMBL" id="ACQ80956.1"/>
    </source>
</evidence>
<evidence type="ECO:0000313" key="10">
    <source>
        <dbReference type="Proteomes" id="UP000007962"/>
    </source>
</evidence>
<feature type="transmembrane region" description="Helical" evidence="7">
    <location>
        <begin position="332"/>
        <end position="355"/>
    </location>
</feature>
<dbReference type="GO" id="GO:0022857">
    <property type="term" value="F:transmembrane transporter activity"/>
    <property type="evidence" value="ECO:0007669"/>
    <property type="project" value="InterPro"/>
</dbReference>
<feature type="transmembrane region" description="Helical" evidence="7">
    <location>
        <begin position="199"/>
        <end position="218"/>
    </location>
</feature>
<dbReference type="KEGG" id="bcv:Bcav_2711"/>
<comment type="subcellular location">
    <subcellularLocation>
        <location evidence="1">Cell membrane</location>
        <topology evidence="1">Multi-pass membrane protein</topology>
    </subcellularLocation>
</comment>
<feature type="transmembrane region" description="Helical" evidence="7">
    <location>
        <begin position="108"/>
        <end position="129"/>
    </location>
</feature>
<dbReference type="STRING" id="471853.Bcav_2711"/>
<dbReference type="AlphaFoldDB" id="C5BY56"/>
<sequence>MPTSDSARTAPAFSRATALLVAGTFFMEILDGTILAPAAPAIAADLGVRAVDINVAMTAYLLTLAVLIPASGWVADRFGPRRVFMVAVAIFTVASVGCALAESLPMLVAARVLQGVGGSLMVPVGRLVVLRTTPKHDLVRAIAFLTWPALVAPVIAPFVGGVLSTYASWQWIFLINVPLGALALVLSRRILPDVAGERGLHLDLTGFALVAVATLALVTGMEQVGSGTAVGWHVAVLLAVAAIVAFLAVRHLLRARRPLLDLRILRIESFRATAAGGSVYRLVITAIPFLLALFFQLGFGWTAAAAGAVVVALFVGNVAIKPTTTPLMRRFGIRSVLLASIAGSIGCLVAIAFLGPTTPTWIVLAVLCASGVARSIGFTAYNSLAFSDVDADDLRDANTLNATVQELGSGLGIAVGALLVRLGDVAAQAGWFGGVLGGPAAPFRIAFLALAVVMLLPAAEAVALRRTAGSGVTGAR</sequence>
<feature type="transmembrane region" description="Helical" evidence="7">
    <location>
        <begin position="301"/>
        <end position="320"/>
    </location>
</feature>
<feature type="transmembrane region" description="Helical" evidence="7">
    <location>
        <begin position="53"/>
        <end position="75"/>
    </location>
</feature>
<evidence type="ECO:0000256" key="6">
    <source>
        <dbReference type="ARBA" id="ARBA00023136"/>
    </source>
</evidence>
<organism evidence="9 10">
    <name type="scientific">Beutenbergia cavernae (strain ATCC BAA-8 / DSM 12333 / CCUG 43141 / JCM 11478 / NBRC 16432 / NCIMB 13614 / HKI 0122)</name>
    <dbReference type="NCBI Taxonomy" id="471853"/>
    <lineage>
        <taxon>Bacteria</taxon>
        <taxon>Bacillati</taxon>
        <taxon>Actinomycetota</taxon>
        <taxon>Actinomycetes</taxon>
        <taxon>Micrococcales</taxon>
        <taxon>Beutenbergiaceae</taxon>
        <taxon>Beutenbergia</taxon>
    </lineage>
</organism>
<dbReference type="Proteomes" id="UP000007962">
    <property type="component" value="Chromosome"/>
</dbReference>
<evidence type="ECO:0000256" key="3">
    <source>
        <dbReference type="ARBA" id="ARBA00022475"/>
    </source>
</evidence>
<dbReference type="PANTHER" id="PTHR42718:SF46">
    <property type="entry name" value="BLR6921 PROTEIN"/>
    <property type="match status" value="1"/>
</dbReference>
<name>C5BY56_BEUC1</name>
<feature type="transmembrane region" description="Helical" evidence="7">
    <location>
        <begin position="361"/>
        <end position="381"/>
    </location>
</feature>
<gene>
    <name evidence="9" type="ordered locus">Bcav_2711</name>
</gene>
<keyword evidence="2" id="KW-0813">Transport</keyword>
<feature type="transmembrane region" description="Helical" evidence="7">
    <location>
        <begin position="82"/>
        <end position="102"/>
    </location>
</feature>
<dbReference type="EMBL" id="CP001618">
    <property type="protein sequence ID" value="ACQ80956.1"/>
    <property type="molecule type" value="Genomic_DNA"/>
</dbReference>
<keyword evidence="3" id="KW-1003">Cell membrane</keyword>
<dbReference type="GO" id="GO:0005886">
    <property type="term" value="C:plasma membrane"/>
    <property type="evidence" value="ECO:0007669"/>
    <property type="project" value="UniProtKB-SubCell"/>
</dbReference>